<evidence type="ECO:0000256" key="5">
    <source>
        <dbReference type="ARBA" id="ARBA00022989"/>
    </source>
</evidence>
<evidence type="ECO:0000256" key="6">
    <source>
        <dbReference type="ARBA" id="ARBA00023136"/>
    </source>
</evidence>
<proteinExistence type="inferred from homology"/>
<evidence type="ECO:0000256" key="2">
    <source>
        <dbReference type="ARBA" id="ARBA00008929"/>
    </source>
</evidence>
<dbReference type="Proteomes" id="UP000193570">
    <property type="component" value="Unassembled WGS sequence"/>
</dbReference>
<feature type="transmembrane region" description="Helical" evidence="7">
    <location>
        <begin position="337"/>
        <end position="354"/>
    </location>
</feature>
<evidence type="ECO:0000256" key="4">
    <source>
        <dbReference type="ARBA" id="ARBA00022692"/>
    </source>
</evidence>
<dbReference type="AlphaFoldDB" id="A0A1X6ZYR7"/>
<name>A0A1X6ZYR7_9RHOB</name>
<sequence>MSATDAVLPDRAPGRLTADVADPLLRPRFGRIWWACLILCLGLSILMVVSLVVLVAGGVGIWGINTSNVWGFALVNYVWWIGIGNAGTLISAMLLLTRQRWRTSINRFAEAMTLFAACIAGLFPIFHLGRPWLFYWLVPYPNTLGLVPQWRSPLVWDFFAIASYILFSLMFWYTGAIPDFATLRDRAKGRIAQVAYGILALGWRGSARHWQTWQSYYGAMAAMGVPLVISVHSVVGMDYAAGIAPGWNESIFPPYFVVGAMFSGFAMVVVLAAIFRRALNAAHLITDRHFDVMGKILLTGSLIMTVSYATEWFYGWYSGEHAEQHVVATQLWGDFWPLYWGMLAGNCIIPQLYWWPFFRRHLPSTILIAIAINIGMWLERVVITVVPPARGYLPSQWSSYWPTLWDWALFAGTLGFFGLLFTLFLRVIPAVSIHEMKEQVAEEAPT</sequence>
<feature type="transmembrane region" description="Helical" evidence="7">
    <location>
        <begin position="108"/>
        <end position="134"/>
    </location>
</feature>
<protein>
    <submittedName>
        <fullName evidence="8">Polysulfide reductase, NrfD</fullName>
    </submittedName>
</protein>
<feature type="transmembrane region" description="Helical" evidence="7">
    <location>
        <begin position="366"/>
        <end position="387"/>
    </location>
</feature>
<evidence type="ECO:0000313" key="8">
    <source>
        <dbReference type="EMBL" id="SLN65616.1"/>
    </source>
</evidence>
<accession>A0A1X6ZYR7</accession>
<dbReference type="Pfam" id="PF03916">
    <property type="entry name" value="NrfD"/>
    <property type="match status" value="1"/>
</dbReference>
<feature type="transmembrane region" description="Helical" evidence="7">
    <location>
        <begin position="154"/>
        <end position="174"/>
    </location>
</feature>
<evidence type="ECO:0000256" key="3">
    <source>
        <dbReference type="ARBA" id="ARBA00022475"/>
    </source>
</evidence>
<evidence type="ECO:0000256" key="7">
    <source>
        <dbReference type="SAM" id="Phobius"/>
    </source>
</evidence>
<dbReference type="RefSeq" id="WP_200813328.1">
    <property type="nucleotide sequence ID" value="NZ_FWFK01000006.1"/>
</dbReference>
<feature type="transmembrane region" description="Helical" evidence="7">
    <location>
        <begin position="216"/>
        <end position="235"/>
    </location>
</feature>
<keyword evidence="9" id="KW-1185">Reference proteome</keyword>
<dbReference type="EMBL" id="FWFK01000006">
    <property type="protein sequence ID" value="SLN65616.1"/>
    <property type="molecule type" value="Genomic_DNA"/>
</dbReference>
<feature type="transmembrane region" description="Helical" evidence="7">
    <location>
        <begin position="407"/>
        <end position="428"/>
    </location>
</feature>
<evidence type="ECO:0000256" key="1">
    <source>
        <dbReference type="ARBA" id="ARBA00004651"/>
    </source>
</evidence>
<feature type="transmembrane region" description="Helical" evidence="7">
    <location>
        <begin position="77"/>
        <end position="96"/>
    </location>
</feature>
<feature type="transmembrane region" description="Helical" evidence="7">
    <location>
        <begin position="255"/>
        <end position="275"/>
    </location>
</feature>
<comment type="subcellular location">
    <subcellularLocation>
        <location evidence="1">Cell membrane</location>
        <topology evidence="1">Multi-pass membrane protein</topology>
    </subcellularLocation>
</comment>
<evidence type="ECO:0000313" key="9">
    <source>
        <dbReference type="Proteomes" id="UP000193570"/>
    </source>
</evidence>
<comment type="similarity">
    <text evidence="2">Belongs to the NrfD family.</text>
</comment>
<reference evidence="8 9" key="1">
    <citation type="submission" date="2017-03" db="EMBL/GenBank/DDBJ databases">
        <authorList>
            <person name="Afonso C.L."/>
            <person name="Miller P.J."/>
            <person name="Scott M.A."/>
            <person name="Spackman E."/>
            <person name="Goraichik I."/>
            <person name="Dimitrov K.M."/>
            <person name="Suarez D.L."/>
            <person name="Swayne D.E."/>
        </authorList>
    </citation>
    <scope>NUCLEOTIDE SEQUENCE [LARGE SCALE GENOMIC DNA]</scope>
    <source>
        <strain evidence="8 9">CECT 8625</strain>
    </source>
</reference>
<organism evidence="8 9">
    <name type="scientific">Roseivivax jejudonensis</name>
    <dbReference type="NCBI Taxonomy" id="1529041"/>
    <lineage>
        <taxon>Bacteria</taxon>
        <taxon>Pseudomonadati</taxon>
        <taxon>Pseudomonadota</taxon>
        <taxon>Alphaproteobacteria</taxon>
        <taxon>Rhodobacterales</taxon>
        <taxon>Roseobacteraceae</taxon>
        <taxon>Roseivivax</taxon>
    </lineage>
</organism>
<feature type="transmembrane region" description="Helical" evidence="7">
    <location>
        <begin position="32"/>
        <end position="65"/>
    </location>
</feature>
<feature type="transmembrane region" description="Helical" evidence="7">
    <location>
        <begin position="296"/>
        <end position="317"/>
    </location>
</feature>
<keyword evidence="4 7" id="KW-0812">Transmembrane</keyword>
<keyword evidence="3" id="KW-1003">Cell membrane</keyword>
<dbReference type="GO" id="GO:0005886">
    <property type="term" value="C:plasma membrane"/>
    <property type="evidence" value="ECO:0007669"/>
    <property type="project" value="UniProtKB-SubCell"/>
</dbReference>
<dbReference type="PANTHER" id="PTHR43044:SF2">
    <property type="entry name" value="POLYSULPHIDE REDUCTASE NRFD"/>
    <property type="match status" value="1"/>
</dbReference>
<dbReference type="InterPro" id="IPR005614">
    <property type="entry name" value="NrfD-like"/>
</dbReference>
<keyword evidence="6 7" id="KW-0472">Membrane</keyword>
<keyword evidence="5 7" id="KW-1133">Transmembrane helix</keyword>
<gene>
    <name evidence="8" type="ORF">ROJ8625_03354</name>
</gene>
<dbReference type="PANTHER" id="PTHR43044">
    <property type="match status" value="1"/>
</dbReference>